<sequence>MPRSPSYSVKRLLACALAAMGVGQTVFDGFAPTEVLASGTLKKVDVMIVRNGYAVLSQSQNCQAGQSCKFEFGNISANILLGQNFYVSVQVSGKQEFCCLFSDREMTLKKLPTAEPFRADLFRFAPSSKEVKLDRY</sequence>
<evidence type="ECO:0000256" key="1">
    <source>
        <dbReference type="SAM" id="SignalP"/>
    </source>
</evidence>
<dbReference type="RefSeq" id="WP_127431758.1">
    <property type="nucleotide sequence ID" value="NZ_BMFI01000021.1"/>
</dbReference>
<keyword evidence="1" id="KW-0732">Signal</keyword>
<feature type="chain" id="PRO_5018708134" evidence="1">
    <location>
        <begin position="22"/>
        <end position="136"/>
    </location>
</feature>
<protein>
    <submittedName>
        <fullName evidence="2">Uncharacterized protein</fullName>
    </submittedName>
</protein>
<accession>A0A3S0RYA0</accession>
<name>A0A3S0RYA0_9HYPH</name>
<dbReference type="AlphaFoldDB" id="A0A3S0RYA0"/>
<reference evidence="2 3" key="1">
    <citation type="journal article" date="2015" name="Int. J. Syst. Evol. Microbiol.">
        <title>Rhizobium anhuiense sp. nov., isolated from effective nodules of Vicia faba and Pisum sativum.</title>
        <authorList>
            <person name="Zhang Y.J."/>
            <person name="Zheng W.T."/>
            <person name="Everall I."/>
            <person name="Young J.P."/>
            <person name="Zhang X.X."/>
            <person name="Tian C.F."/>
            <person name="Sui X.H."/>
            <person name="Wang E.T."/>
            <person name="Chen W.X."/>
        </authorList>
    </citation>
    <scope>NUCLEOTIDE SEQUENCE [LARGE SCALE GENOMIC DNA]</scope>
    <source>
        <strain evidence="2 3">CCBAU 23252</strain>
    </source>
</reference>
<evidence type="ECO:0000313" key="3">
    <source>
        <dbReference type="Proteomes" id="UP000273611"/>
    </source>
</evidence>
<dbReference type="Proteomes" id="UP000273611">
    <property type="component" value="Unassembled WGS sequence"/>
</dbReference>
<proteinExistence type="predicted"/>
<gene>
    <name evidence="2" type="ORF">EEQ99_31875</name>
</gene>
<dbReference type="EMBL" id="RIBW01000024">
    <property type="protein sequence ID" value="RUL96283.1"/>
    <property type="molecule type" value="Genomic_DNA"/>
</dbReference>
<organism evidence="2 3">
    <name type="scientific">Rhizobium anhuiense</name>
    <dbReference type="NCBI Taxonomy" id="1184720"/>
    <lineage>
        <taxon>Bacteria</taxon>
        <taxon>Pseudomonadati</taxon>
        <taxon>Pseudomonadota</taxon>
        <taxon>Alphaproteobacteria</taxon>
        <taxon>Hyphomicrobiales</taxon>
        <taxon>Rhizobiaceae</taxon>
        <taxon>Rhizobium/Agrobacterium group</taxon>
        <taxon>Rhizobium</taxon>
    </lineage>
</organism>
<evidence type="ECO:0000313" key="2">
    <source>
        <dbReference type="EMBL" id="RUL96283.1"/>
    </source>
</evidence>
<comment type="caution">
    <text evidence="2">The sequence shown here is derived from an EMBL/GenBank/DDBJ whole genome shotgun (WGS) entry which is preliminary data.</text>
</comment>
<feature type="signal peptide" evidence="1">
    <location>
        <begin position="1"/>
        <end position="21"/>
    </location>
</feature>